<dbReference type="Pfam" id="PF00069">
    <property type="entry name" value="Pkinase"/>
    <property type="match status" value="1"/>
</dbReference>
<evidence type="ECO:0000256" key="4">
    <source>
        <dbReference type="ARBA" id="ARBA00022553"/>
    </source>
</evidence>
<dbReference type="FunFam" id="3.30.200.20:FF:000028">
    <property type="entry name" value="Mitogen-activated protein kinase"/>
    <property type="match status" value="1"/>
</dbReference>
<organism evidence="10 11">
    <name type="scientific">Intoshia linei</name>
    <dbReference type="NCBI Taxonomy" id="1819745"/>
    <lineage>
        <taxon>Eukaryota</taxon>
        <taxon>Metazoa</taxon>
        <taxon>Spiralia</taxon>
        <taxon>Lophotrochozoa</taxon>
        <taxon>Mesozoa</taxon>
        <taxon>Orthonectida</taxon>
        <taxon>Rhopaluridae</taxon>
        <taxon>Intoshia</taxon>
    </lineage>
</organism>
<keyword evidence="3" id="KW-0723">Serine/threonine-protein kinase</keyword>
<dbReference type="PROSITE" id="PS01351">
    <property type="entry name" value="MAPK"/>
    <property type="match status" value="1"/>
</dbReference>
<feature type="domain" description="Protein kinase" evidence="9">
    <location>
        <begin position="39"/>
        <end position="323"/>
    </location>
</feature>
<dbReference type="InterPro" id="IPR000719">
    <property type="entry name" value="Prot_kinase_dom"/>
</dbReference>
<evidence type="ECO:0000259" key="9">
    <source>
        <dbReference type="PROSITE" id="PS50011"/>
    </source>
</evidence>
<dbReference type="InterPro" id="IPR003527">
    <property type="entry name" value="MAP_kinase_CS"/>
</dbReference>
<sequence length="363" mass="42054">MNSNLPRSNSEPISTTTGEYIENYVTKLNKTNWKVPLYYQQLTSFGFGTYGQVCKAMDTKRNRWVAIKKLARPFSSSAHAKRTFREIFLLKRLKHDNIIKLFELYSSDNDYASLHDIYIITELMGGDLSNVIKSQQLSPDHIVFISYQILRGLKFIHSAGVIHRDLKPANIGISENCDVKILDFGLARQSEDVMTGYISTRWYRAPEVMLNWMCYTEKVDIWSVGCIMIEMLTQKVLFPGNEHVDQLNKILALLGKPSNELIESINSIEARTYVKNLPPWRRQNFCEIFPMMSITELDLYGNIFILNPTNRYSSIDCLAHPYFEKFANPEDEPTCTPVDTSLEKKDLLLIEWKSNFINFKRIN</sequence>
<dbReference type="PANTHER" id="PTHR24055">
    <property type="entry name" value="MITOGEN-ACTIVATED PROTEIN KINASE"/>
    <property type="match status" value="1"/>
</dbReference>
<evidence type="ECO:0000256" key="6">
    <source>
        <dbReference type="ARBA" id="ARBA00022741"/>
    </source>
</evidence>
<dbReference type="GO" id="GO:0005524">
    <property type="term" value="F:ATP binding"/>
    <property type="evidence" value="ECO:0007669"/>
    <property type="project" value="UniProtKB-KW"/>
</dbReference>
<evidence type="ECO:0000313" key="11">
    <source>
        <dbReference type="Proteomes" id="UP000078046"/>
    </source>
</evidence>
<proteinExistence type="predicted"/>
<evidence type="ECO:0000256" key="3">
    <source>
        <dbReference type="ARBA" id="ARBA00022527"/>
    </source>
</evidence>
<evidence type="ECO:0000256" key="8">
    <source>
        <dbReference type="ARBA" id="ARBA00022840"/>
    </source>
</evidence>
<evidence type="ECO:0000256" key="2">
    <source>
        <dbReference type="ARBA" id="ARBA00012411"/>
    </source>
</evidence>
<dbReference type="GO" id="GO:0005737">
    <property type="term" value="C:cytoplasm"/>
    <property type="evidence" value="ECO:0007669"/>
    <property type="project" value="UniProtKB-ARBA"/>
</dbReference>
<dbReference type="FunFam" id="1.10.510.10:FF:000684">
    <property type="entry name" value="Mitogen-activated protein kinase"/>
    <property type="match status" value="1"/>
</dbReference>
<evidence type="ECO:0000313" key="10">
    <source>
        <dbReference type="EMBL" id="OAF68117.1"/>
    </source>
</evidence>
<gene>
    <name evidence="10" type="ORF">A3Q56_04147</name>
</gene>
<keyword evidence="8" id="KW-0067">ATP-binding</keyword>
<accession>A0A177B1G3</accession>
<dbReference type="SUPFAM" id="SSF56112">
    <property type="entry name" value="Protein kinase-like (PK-like)"/>
    <property type="match status" value="1"/>
</dbReference>
<keyword evidence="5" id="KW-0808">Transferase</keyword>
<keyword evidence="4" id="KW-0597">Phosphoprotein</keyword>
<dbReference type="InterPro" id="IPR050117">
    <property type="entry name" value="MAPK"/>
</dbReference>
<protein>
    <recommendedName>
        <fullName evidence="2">mitogen-activated protein kinase</fullName>
        <ecNumber evidence="2">2.7.11.24</ecNumber>
    </recommendedName>
</protein>
<comment type="cofactor">
    <cofactor evidence="1">
        <name>Mg(2+)</name>
        <dbReference type="ChEBI" id="CHEBI:18420"/>
    </cofactor>
</comment>
<dbReference type="EMBL" id="LWCA01000511">
    <property type="protein sequence ID" value="OAF68117.1"/>
    <property type="molecule type" value="Genomic_DNA"/>
</dbReference>
<comment type="caution">
    <text evidence="10">The sequence shown here is derived from an EMBL/GenBank/DDBJ whole genome shotgun (WGS) entry which is preliminary data.</text>
</comment>
<dbReference type="Gene3D" id="3.30.200.20">
    <property type="entry name" value="Phosphorylase Kinase, domain 1"/>
    <property type="match status" value="1"/>
</dbReference>
<dbReference type="SMART" id="SM00220">
    <property type="entry name" value="S_TKc"/>
    <property type="match status" value="1"/>
</dbReference>
<keyword evidence="6" id="KW-0547">Nucleotide-binding</keyword>
<evidence type="ECO:0000256" key="1">
    <source>
        <dbReference type="ARBA" id="ARBA00001946"/>
    </source>
</evidence>
<keyword evidence="11" id="KW-1185">Reference proteome</keyword>
<dbReference type="GO" id="GO:0004707">
    <property type="term" value="F:MAP kinase activity"/>
    <property type="evidence" value="ECO:0007669"/>
    <property type="project" value="UniProtKB-EC"/>
</dbReference>
<evidence type="ECO:0000256" key="5">
    <source>
        <dbReference type="ARBA" id="ARBA00022679"/>
    </source>
</evidence>
<dbReference type="PROSITE" id="PS50011">
    <property type="entry name" value="PROTEIN_KINASE_DOM"/>
    <property type="match status" value="1"/>
</dbReference>
<name>A0A177B1G3_9BILA</name>
<dbReference type="Proteomes" id="UP000078046">
    <property type="component" value="Unassembled WGS sequence"/>
</dbReference>
<evidence type="ECO:0000256" key="7">
    <source>
        <dbReference type="ARBA" id="ARBA00022777"/>
    </source>
</evidence>
<dbReference type="InterPro" id="IPR011009">
    <property type="entry name" value="Kinase-like_dom_sf"/>
</dbReference>
<dbReference type="OrthoDB" id="192887at2759"/>
<keyword evidence="7" id="KW-0418">Kinase</keyword>
<reference evidence="10 11" key="1">
    <citation type="submission" date="2016-04" db="EMBL/GenBank/DDBJ databases">
        <title>The genome of Intoshia linei affirms orthonectids as highly simplified spiralians.</title>
        <authorList>
            <person name="Mikhailov K.V."/>
            <person name="Slusarev G.S."/>
            <person name="Nikitin M.A."/>
            <person name="Logacheva M.D."/>
            <person name="Penin A."/>
            <person name="Aleoshin V."/>
            <person name="Panchin Y.V."/>
        </authorList>
    </citation>
    <scope>NUCLEOTIDE SEQUENCE [LARGE SCALE GENOMIC DNA]</scope>
    <source>
        <strain evidence="10">Intl2013</strain>
        <tissue evidence="10">Whole animal</tissue>
    </source>
</reference>
<dbReference type="EC" id="2.7.11.24" evidence="2"/>
<dbReference type="Gene3D" id="1.10.510.10">
    <property type="entry name" value="Transferase(Phosphotransferase) domain 1"/>
    <property type="match status" value="1"/>
</dbReference>
<dbReference type="AlphaFoldDB" id="A0A177B1G3"/>